<organism evidence="2">
    <name type="scientific">uncultured spirochete</name>
    <dbReference type="NCBI Taxonomy" id="156406"/>
    <lineage>
        <taxon>Bacteria</taxon>
        <taxon>Pseudomonadati</taxon>
        <taxon>Spirochaetota</taxon>
        <taxon>Spirochaetia</taxon>
        <taxon>Spirochaetales</taxon>
        <taxon>environmental samples</taxon>
    </lineage>
</organism>
<evidence type="ECO:0000313" key="2">
    <source>
        <dbReference type="EMBL" id="SLM15045.1"/>
    </source>
</evidence>
<keyword evidence="1" id="KW-1133">Transmembrane helix</keyword>
<reference evidence="2" key="1">
    <citation type="submission" date="2017-02" db="EMBL/GenBank/DDBJ databases">
        <authorList>
            <person name="Regsiter A."/>
            <person name="William W."/>
        </authorList>
    </citation>
    <scope>NUCLEOTIDE SEQUENCE</scope>
    <source>
        <strain evidence="2">Bib</strain>
    </source>
</reference>
<feature type="transmembrane region" description="Helical" evidence="1">
    <location>
        <begin position="191"/>
        <end position="211"/>
    </location>
</feature>
<feature type="transmembrane region" description="Helical" evidence="1">
    <location>
        <begin position="115"/>
        <end position="136"/>
    </location>
</feature>
<gene>
    <name evidence="2" type="ORF">SPIROBIBN47_380048</name>
</gene>
<keyword evidence="1" id="KW-0812">Transmembrane</keyword>
<name>A0A3P3XKV5_9SPIR</name>
<keyword evidence="1" id="KW-0472">Membrane</keyword>
<proteinExistence type="predicted"/>
<sequence>MNISDQKLKEFEAALREIREAASHEAGIFHDKDLRKTFIWLSLGFSIVIVAFCIAGHFLISESGTSGTSSAGIIFWTFAIMLAVGAAIKITLLSRIMSRKNKSIASLLRVIYGKGPASVIIAALLAVVVICVFLVTEGLGPLAVSMSAIFAAFAVFALDIRIQLPEFSALGWTLLALGLVSLFFIRGSPWLWGGIVWGGSFVSLGIAGIVASRAS</sequence>
<dbReference type="EMBL" id="FWDM01000032">
    <property type="protein sequence ID" value="SLM15045.1"/>
    <property type="molecule type" value="Genomic_DNA"/>
</dbReference>
<feature type="transmembrane region" description="Helical" evidence="1">
    <location>
        <begin position="167"/>
        <end position="185"/>
    </location>
</feature>
<feature type="transmembrane region" description="Helical" evidence="1">
    <location>
        <begin position="73"/>
        <end position="94"/>
    </location>
</feature>
<accession>A0A3P3XKV5</accession>
<dbReference type="AlphaFoldDB" id="A0A3P3XKV5"/>
<feature type="transmembrane region" description="Helical" evidence="1">
    <location>
        <begin position="142"/>
        <end position="160"/>
    </location>
</feature>
<feature type="transmembrane region" description="Helical" evidence="1">
    <location>
        <begin position="38"/>
        <end position="61"/>
    </location>
</feature>
<evidence type="ECO:0000256" key="1">
    <source>
        <dbReference type="SAM" id="Phobius"/>
    </source>
</evidence>
<protein>
    <submittedName>
        <fullName evidence="2">Uncharacterized protein</fullName>
    </submittedName>
</protein>